<keyword evidence="3" id="KW-1185">Reference proteome</keyword>
<feature type="compositionally biased region" description="Acidic residues" evidence="1">
    <location>
        <begin position="91"/>
        <end position="105"/>
    </location>
</feature>
<dbReference type="AlphaFoldDB" id="A0A822Z1W8"/>
<feature type="region of interest" description="Disordered" evidence="1">
    <location>
        <begin position="83"/>
        <end position="115"/>
    </location>
</feature>
<comment type="caution">
    <text evidence="2">The sequence shown here is derived from an EMBL/GenBank/DDBJ whole genome shotgun (WGS) entry which is preliminary data.</text>
</comment>
<feature type="compositionally biased region" description="Gly residues" evidence="1">
    <location>
        <begin position="106"/>
        <end position="115"/>
    </location>
</feature>
<organism evidence="2 3">
    <name type="scientific">Nelumbo nucifera</name>
    <name type="common">Sacred lotus</name>
    <dbReference type="NCBI Taxonomy" id="4432"/>
    <lineage>
        <taxon>Eukaryota</taxon>
        <taxon>Viridiplantae</taxon>
        <taxon>Streptophyta</taxon>
        <taxon>Embryophyta</taxon>
        <taxon>Tracheophyta</taxon>
        <taxon>Spermatophyta</taxon>
        <taxon>Magnoliopsida</taxon>
        <taxon>Proteales</taxon>
        <taxon>Nelumbonaceae</taxon>
        <taxon>Nelumbo</taxon>
    </lineage>
</organism>
<evidence type="ECO:0000256" key="1">
    <source>
        <dbReference type="SAM" id="MobiDB-lite"/>
    </source>
</evidence>
<reference evidence="2 3" key="1">
    <citation type="journal article" date="2020" name="Mol. Biol. Evol.">
        <title>Distinct Expression and Methylation Patterns for Genes with Different Fates following a Single Whole-Genome Duplication in Flowering Plants.</title>
        <authorList>
            <person name="Shi T."/>
            <person name="Rahmani R.S."/>
            <person name="Gugger P.F."/>
            <person name="Wang M."/>
            <person name="Li H."/>
            <person name="Zhang Y."/>
            <person name="Li Z."/>
            <person name="Wang Q."/>
            <person name="Van de Peer Y."/>
            <person name="Marchal K."/>
            <person name="Chen J."/>
        </authorList>
    </citation>
    <scope>NUCLEOTIDE SEQUENCE [LARGE SCALE GENOMIC DNA]</scope>
    <source>
        <tissue evidence="2">Leaf</tissue>
    </source>
</reference>
<sequence length="115" mass="13096">MSSCSSARWRKRRSKFSKDIHNAKVKGVLEYPTSNECQKDKDEYIVAAFQQGFELCRQLVASFLLECDLGTLKISTITDKMVKRSYKEPDSKEEEEENREDEDIAGGDGNGHQGK</sequence>
<evidence type="ECO:0000313" key="3">
    <source>
        <dbReference type="Proteomes" id="UP000607653"/>
    </source>
</evidence>
<gene>
    <name evidence="2" type="ORF">HUJ06_013089</name>
</gene>
<protein>
    <submittedName>
        <fullName evidence="2">Uncharacterized protein</fullName>
    </submittedName>
</protein>
<dbReference type="EMBL" id="DUZY01000005">
    <property type="protein sequence ID" value="DAD38767.1"/>
    <property type="molecule type" value="Genomic_DNA"/>
</dbReference>
<dbReference type="Proteomes" id="UP000607653">
    <property type="component" value="Unassembled WGS sequence"/>
</dbReference>
<proteinExistence type="predicted"/>
<evidence type="ECO:0000313" key="2">
    <source>
        <dbReference type="EMBL" id="DAD38767.1"/>
    </source>
</evidence>
<accession>A0A822Z1W8</accession>
<name>A0A822Z1W8_NELNU</name>